<keyword evidence="3" id="KW-1185">Reference proteome</keyword>
<dbReference type="AlphaFoldDB" id="A0A315V244"/>
<dbReference type="Proteomes" id="UP000250572">
    <property type="component" value="Unassembled WGS sequence"/>
</dbReference>
<dbReference type="EMBL" id="NHOQ01002364">
    <property type="protein sequence ID" value="PWA17470.1"/>
    <property type="molecule type" value="Genomic_DNA"/>
</dbReference>
<evidence type="ECO:0000256" key="1">
    <source>
        <dbReference type="SAM" id="MobiDB-lite"/>
    </source>
</evidence>
<proteinExistence type="predicted"/>
<sequence>MSEGASAYPASERVKNKRSRRLNYATGVAAFSLVCWTSSRTGCQEEVVFGKTAASITVNQCDCYMSGTCVSYYVGSTEPQPEAQNHASSQDFQSTEDSGDPDPNEKNEDVWSLPENGKLSGDHQHNGEQLTQEVEHAEAVGSEETTEEAEPEEDGRLSQPERQQAETSGSEEPDSEPPPLPTNSLSVISAPYKDDPNVNSVHMVATNRQAAAVAALHANICLCLRLMFPA</sequence>
<organism evidence="2 3">
    <name type="scientific">Gambusia affinis</name>
    <name type="common">Western mosquitofish</name>
    <name type="synonym">Heterandria affinis</name>
    <dbReference type="NCBI Taxonomy" id="33528"/>
    <lineage>
        <taxon>Eukaryota</taxon>
        <taxon>Metazoa</taxon>
        <taxon>Chordata</taxon>
        <taxon>Craniata</taxon>
        <taxon>Vertebrata</taxon>
        <taxon>Euteleostomi</taxon>
        <taxon>Actinopterygii</taxon>
        <taxon>Neopterygii</taxon>
        <taxon>Teleostei</taxon>
        <taxon>Neoteleostei</taxon>
        <taxon>Acanthomorphata</taxon>
        <taxon>Ovalentaria</taxon>
        <taxon>Atherinomorphae</taxon>
        <taxon>Cyprinodontiformes</taxon>
        <taxon>Poeciliidae</taxon>
        <taxon>Poeciliinae</taxon>
        <taxon>Gambusia</taxon>
    </lineage>
</organism>
<feature type="compositionally biased region" description="Polar residues" evidence="1">
    <location>
        <begin position="79"/>
        <end position="96"/>
    </location>
</feature>
<feature type="region of interest" description="Disordered" evidence="1">
    <location>
        <begin position="79"/>
        <end position="191"/>
    </location>
</feature>
<feature type="compositionally biased region" description="Acidic residues" evidence="1">
    <location>
        <begin position="144"/>
        <end position="153"/>
    </location>
</feature>
<accession>A0A315V244</accession>
<protein>
    <submittedName>
        <fullName evidence="2">Uncharacterized protein</fullName>
    </submittedName>
</protein>
<reference evidence="2 3" key="1">
    <citation type="journal article" date="2018" name="G3 (Bethesda)">
        <title>A High-Quality Reference Genome for the Invasive Mosquitofish Gambusia affinis Using a Chicago Library.</title>
        <authorList>
            <person name="Hoffberg S.L."/>
            <person name="Troendle N.J."/>
            <person name="Glenn T.C."/>
            <person name="Mahmud O."/>
            <person name="Louha S."/>
            <person name="Chalopin D."/>
            <person name="Bennetzen J.L."/>
            <person name="Mauricio R."/>
        </authorList>
    </citation>
    <scope>NUCLEOTIDE SEQUENCE [LARGE SCALE GENOMIC DNA]</scope>
    <source>
        <strain evidence="2">NE01/NJP1002.9</strain>
        <tissue evidence="2">Muscle</tissue>
    </source>
</reference>
<name>A0A315V244_GAMAF</name>
<gene>
    <name evidence="2" type="ORF">CCH79_00011293</name>
</gene>
<evidence type="ECO:0000313" key="2">
    <source>
        <dbReference type="EMBL" id="PWA17470.1"/>
    </source>
</evidence>
<evidence type="ECO:0000313" key="3">
    <source>
        <dbReference type="Proteomes" id="UP000250572"/>
    </source>
</evidence>
<comment type="caution">
    <text evidence="2">The sequence shown here is derived from an EMBL/GenBank/DDBJ whole genome shotgun (WGS) entry which is preliminary data.</text>
</comment>